<dbReference type="OrthoDB" id="196131at2759"/>
<dbReference type="PANTHER" id="PTHR47958">
    <property type="entry name" value="ATP-DEPENDENT RNA HELICASE DBP3"/>
    <property type="match status" value="1"/>
</dbReference>
<organism evidence="13 14">
    <name type="scientific">Pseudogymnoascus verrucosus</name>
    <dbReference type="NCBI Taxonomy" id="342668"/>
    <lineage>
        <taxon>Eukaryota</taxon>
        <taxon>Fungi</taxon>
        <taxon>Dikarya</taxon>
        <taxon>Ascomycota</taxon>
        <taxon>Pezizomycotina</taxon>
        <taxon>Leotiomycetes</taxon>
        <taxon>Thelebolales</taxon>
        <taxon>Thelebolaceae</taxon>
        <taxon>Pseudogymnoascus</taxon>
    </lineage>
</organism>
<evidence type="ECO:0000256" key="3">
    <source>
        <dbReference type="ARBA" id="ARBA00022801"/>
    </source>
</evidence>
<dbReference type="FunFam" id="3.40.50.300:FF:000008">
    <property type="entry name" value="ATP-dependent RNA helicase RhlB"/>
    <property type="match status" value="1"/>
</dbReference>
<dbReference type="InterPro" id="IPR011545">
    <property type="entry name" value="DEAD/DEAH_box_helicase_dom"/>
</dbReference>
<dbReference type="PROSITE" id="PS00039">
    <property type="entry name" value="DEAD_ATP_HELICASE"/>
    <property type="match status" value="1"/>
</dbReference>
<evidence type="ECO:0000313" key="13">
    <source>
        <dbReference type="EMBL" id="OBT99176.1"/>
    </source>
</evidence>
<keyword evidence="5 8" id="KW-0067">ATP-binding</keyword>
<evidence type="ECO:0000259" key="10">
    <source>
        <dbReference type="PROSITE" id="PS51192"/>
    </source>
</evidence>
<protein>
    <recommendedName>
        <fullName evidence="1">RNA helicase</fullName>
        <ecNumber evidence="1">3.6.4.13</ecNumber>
    </recommendedName>
</protein>
<dbReference type="STRING" id="342668.A0A1B8GTL8"/>
<comment type="catalytic activity">
    <reaction evidence="6">
        <text>ATP + H2O = ADP + phosphate + H(+)</text>
        <dbReference type="Rhea" id="RHEA:13065"/>
        <dbReference type="ChEBI" id="CHEBI:15377"/>
        <dbReference type="ChEBI" id="CHEBI:15378"/>
        <dbReference type="ChEBI" id="CHEBI:30616"/>
        <dbReference type="ChEBI" id="CHEBI:43474"/>
        <dbReference type="ChEBI" id="CHEBI:456216"/>
        <dbReference type="EC" id="3.6.4.13"/>
    </reaction>
</comment>
<name>A0A1B8GTL8_9PEZI</name>
<keyword evidence="4 8" id="KW-0347">Helicase</keyword>
<evidence type="ECO:0000259" key="12">
    <source>
        <dbReference type="PROSITE" id="PS51195"/>
    </source>
</evidence>
<dbReference type="Proteomes" id="UP000091956">
    <property type="component" value="Unassembled WGS sequence"/>
</dbReference>
<dbReference type="SUPFAM" id="SSF52540">
    <property type="entry name" value="P-loop containing nucleoside triphosphate hydrolases"/>
    <property type="match status" value="1"/>
</dbReference>
<keyword evidence="14" id="KW-1185">Reference proteome</keyword>
<evidence type="ECO:0000256" key="4">
    <source>
        <dbReference type="ARBA" id="ARBA00022806"/>
    </source>
</evidence>
<sequence length="674" mass="73789">MSADVAAPVLPDGKEDGKDEEVRSPFDPNLPEDPRHSEWIKQSGHATRVAYNYAAYNMTEAERRAAEGEGPILAPGDVLQDEGWANNATVYEWCDEFGDVGPAHPVLEKQLFGSDVHVTTGIDFSGVTSINVVQEGTIRIKPVLSFDDAGLHPVMLANVRLAGYTVPTPVQCYTLPAIFQGHDIVACAQTGSGKTGAFLIPTLSKLMGKAKKLCAPRPNPATFVPDSRNFARAEPLMLIVCPNRELAVQIFNEARRFCYRSMLRPCVVYGGGPRRDQLNQIAKGCDVLIGTPGRLVDFITNEPERLSLCRLKYMIVDEADEMLSPDWEDEFKVIMNGGDQEDGNITYMMFSATFPKAARDLAKEHLANDFVRIRVGRAGSTSTNIEQNIIYVEPSAKRQALLDFLYSRPPARTIVFVNSKRSADELDDYLYNIGMPSTSIHSDRTQREREDAIRSFRIGAVGILVATGVSARGLDIKNVMHVINFDLPNADFGGIEEYTHRIGRTARIGNRGLATSFYCDRNEDLALDLVKTLSETNQPIPDFLQAFVPEGGAAELQFEVDSDFGGDDAEEEAAAPVADKLIDVLADTVSKNLVMNTPTMPRFLPGMKPRDPTAQPEQKVVAPAAPAVLEPVNPNVPRVSAIDIKGKGKEIEVPIPTVTVTAPSVTAADEDDDW</sequence>
<dbReference type="GO" id="GO:0003724">
    <property type="term" value="F:RNA helicase activity"/>
    <property type="evidence" value="ECO:0007669"/>
    <property type="project" value="UniProtKB-EC"/>
</dbReference>
<dbReference type="SMART" id="SM00487">
    <property type="entry name" value="DEXDc"/>
    <property type="match status" value="1"/>
</dbReference>
<evidence type="ECO:0000256" key="8">
    <source>
        <dbReference type="RuleBase" id="RU000492"/>
    </source>
</evidence>
<feature type="short sequence motif" description="Q motif" evidence="7">
    <location>
        <begin position="144"/>
        <end position="172"/>
    </location>
</feature>
<evidence type="ECO:0000256" key="7">
    <source>
        <dbReference type="PROSITE-ProRule" id="PRU00552"/>
    </source>
</evidence>
<reference evidence="14" key="2">
    <citation type="journal article" date="2018" name="Nat. Commun.">
        <title>Extreme sensitivity to ultraviolet light in the fungal pathogen causing white-nose syndrome of bats.</title>
        <authorList>
            <person name="Palmer J.M."/>
            <person name="Drees K.P."/>
            <person name="Foster J.T."/>
            <person name="Lindner D.L."/>
        </authorList>
    </citation>
    <scope>NUCLEOTIDE SEQUENCE [LARGE SCALE GENOMIC DNA]</scope>
    <source>
        <strain evidence="14">UAMH 10579</strain>
    </source>
</reference>
<evidence type="ECO:0000256" key="6">
    <source>
        <dbReference type="ARBA" id="ARBA00047984"/>
    </source>
</evidence>
<dbReference type="PROSITE" id="PS51195">
    <property type="entry name" value="Q_MOTIF"/>
    <property type="match status" value="1"/>
</dbReference>
<evidence type="ECO:0000256" key="2">
    <source>
        <dbReference type="ARBA" id="ARBA00022741"/>
    </source>
</evidence>
<gene>
    <name evidence="13" type="ORF">VE01_02625</name>
</gene>
<dbReference type="Gene3D" id="3.40.50.300">
    <property type="entry name" value="P-loop containing nucleotide triphosphate hydrolases"/>
    <property type="match status" value="2"/>
</dbReference>
<evidence type="ECO:0000259" key="11">
    <source>
        <dbReference type="PROSITE" id="PS51194"/>
    </source>
</evidence>
<dbReference type="GeneID" id="28836011"/>
<dbReference type="GO" id="GO:0005524">
    <property type="term" value="F:ATP binding"/>
    <property type="evidence" value="ECO:0007669"/>
    <property type="project" value="UniProtKB-KW"/>
</dbReference>
<dbReference type="InterPro" id="IPR014001">
    <property type="entry name" value="Helicase_ATP-bd"/>
</dbReference>
<dbReference type="RefSeq" id="XP_018132909.1">
    <property type="nucleotide sequence ID" value="XM_018272133.2"/>
</dbReference>
<dbReference type="AlphaFoldDB" id="A0A1B8GTL8"/>
<dbReference type="PROSITE" id="PS51192">
    <property type="entry name" value="HELICASE_ATP_BIND_1"/>
    <property type="match status" value="1"/>
</dbReference>
<dbReference type="InterPro" id="IPR014014">
    <property type="entry name" value="RNA_helicase_DEAD_Q_motif"/>
</dbReference>
<dbReference type="InterPro" id="IPR027417">
    <property type="entry name" value="P-loop_NTPase"/>
</dbReference>
<dbReference type="InterPro" id="IPR001650">
    <property type="entry name" value="Helicase_C-like"/>
</dbReference>
<reference evidence="13 14" key="1">
    <citation type="submission" date="2016-03" db="EMBL/GenBank/DDBJ databases">
        <title>Comparative genomics of Pseudogymnoascus destructans, the fungus causing white-nose syndrome of bats.</title>
        <authorList>
            <person name="Palmer J.M."/>
            <person name="Drees K.P."/>
            <person name="Foster J.T."/>
            <person name="Lindner D.L."/>
        </authorList>
    </citation>
    <scope>NUCLEOTIDE SEQUENCE [LARGE SCALE GENOMIC DNA]</scope>
    <source>
        <strain evidence="13 14">UAMH 10579</strain>
    </source>
</reference>
<feature type="region of interest" description="Disordered" evidence="9">
    <location>
        <begin position="1"/>
        <end position="37"/>
    </location>
</feature>
<keyword evidence="3 8" id="KW-0378">Hydrolase</keyword>
<dbReference type="CDD" id="cd18787">
    <property type="entry name" value="SF2_C_DEAD"/>
    <property type="match status" value="1"/>
</dbReference>
<dbReference type="EC" id="3.6.4.13" evidence="1"/>
<dbReference type="GO" id="GO:0003676">
    <property type="term" value="F:nucleic acid binding"/>
    <property type="evidence" value="ECO:0007669"/>
    <property type="project" value="InterPro"/>
</dbReference>
<feature type="domain" description="Helicase C-terminal" evidence="11">
    <location>
        <begin position="384"/>
        <end position="548"/>
    </location>
</feature>
<dbReference type="Pfam" id="PF00271">
    <property type="entry name" value="Helicase_C"/>
    <property type="match status" value="1"/>
</dbReference>
<feature type="domain" description="DEAD-box RNA helicase Q" evidence="12">
    <location>
        <begin position="144"/>
        <end position="172"/>
    </location>
</feature>
<dbReference type="Pfam" id="PF00270">
    <property type="entry name" value="DEAD"/>
    <property type="match status" value="1"/>
</dbReference>
<feature type="compositionally biased region" description="Basic and acidic residues" evidence="9">
    <location>
        <begin position="12"/>
        <end position="24"/>
    </location>
</feature>
<accession>A0A1B8GTL8</accession>
<dbReference type="EMBL" id="KV460213">
    <property type="protein sequence ID" value="OBT99176.1"/>
    <property type="molecule type" value="Genomic_DNA"/>
</dbReference>
<evidence type="ECO:0000256" key="1">
    <source>
        <dbReference type="ARBA" id="ARBA00012552"/>
    </source>
</evidence>
<evidence type="ECO:0000313" key="14">
    <source>
        <dbReference type="Proteomes" id="UP000091956"/>
    </source>
</evidence>
<comment type="similarity">
    <text evidence="8">Belongs to the DEAD box helicase family.</text>
</comment>
<feature type="domain" description="Helicase ATP-binding" evidence="10">
    <location>
        <begin position="175"/>
        <end position="372"/>
    </location>
</feature>
<evidence type="ECO:0000256" key="9">
    <source>
        <dbReference type="SAM" id="MobiDB-lite"/>
    </source>
</evidence>
<dbReference type="GO" id="GO:0016787">
    <property type="term" value="F:hydrolase activity"/>
    <property type="evidence" value="ECO:0007669"/>
    <property type="project" value="UniProtKB-KW"/>
</dbReference>
<keyword evidence="2 8" id="KW-0547">Nucleotide-binding</keyword>
<evidence type="ECO:0000256" key="5">
    <source>
        <dbReference type="ARBA" id="ARBA00022840"/>
    </source>
</evidence>
<proteinExistence type="inferred from homology"/>
<dbReference type="PROSITE" id="PS51194">
    <property type="entry name" value="HELICASE_CTER"/>
    <property type="match status" value="1"/>
</dbReference>
<dbReference type="SMART" id="SM00490">
    <property type="entry name" value="HELICc"/>
    <property type="match status" value="1"/>
</dbReference>
<dbReference type="InterPro" id="IPR000629">
    <property type="entry name" value="RNA-helicase_DEAD-box_CS"/>
</dbReference>